<evidence type="ECO:0008006" key="2">
    <source>
        <dbReference type="Google" id="ProtNLM"/>
    </source>
</evidence>
<dbReference type="InterPro" id="IPR018714">
    <property type="entry name" value="DUF2237"/>
</dbReference>
<evidence type="ECO:0000313" key="1">
    <source>
        <dbReference type="EMBL" id="KKL15080.1"/>
    </source>
</evidence>
<dbReference type="PANTHER" id="PTHR37466">
    <property type="entry name" value="SLR1628 PROTEIN"/>
    <property type="match status" value="1"/>
</dbReference>
<sequence>MDESVNVFGEKLEICGEDPITGFYRDSKCNTCKDDIGSHTVCIETSKKFLEYSRFRGNDLSTPVPEFDFKGLEPGDSWCLCAARWLEAVESDMAPRLHLKRTHIKALEIVPIELLKKYAVDLN</sequence>
<gene>
    <name evidence="1" type="ORF">LCGC14_2509200</name>
</gene>
<dbReference type="AlphaFoldDB" id="A0A0F9B0B0"/>
<dbReference type="Gene3D" id="3.30.56.110">
    <property type="entry name" value="Protein of unknown function DUF2237"/>
    <property type="match status" value="1"/>
</dbReference>
<dbReference type="PANTHER" id="PTHR37466:SF1">
    <property type="entry name" value="SLR1628 PROTEIN"/>
    <property type="match status" value="1"/>
</dbReference>
<organism evidence="1">
    <name type="scientific">marine sediment metagenome</name>
    <dbReference type="NCBI Taxonomy" id="412755"/>
    <lineage>
        <taxon>unclassified sequences</taxon>
        <taxon>metagenomes</taxon>
        <taxon>ecological metagenomes</taxon>
    </lineage>
</organism>
<reference evidence="1" key="1">
    <citation type="journal article" date="2015" name="Nature">
        <title>Complex archaea that bridge the gap between prokaryotes and eukaryotes.</title>
        <authorList>
            <person name="Spang A."/>
            <person name="Saw J.H."/>
            <person name="Jorgensen S.L."/>
            <person name="Zaremba-Niedzwiedzka K."/>
            <person name="Martijn J."/>
            <person name="Lind A.E."/>
            <person name="van Eijk R."/>
            <person name="Schleper C."/>
            <person name="Guy L."/>
            <person name="Ettema T.J."/>
        </authorList>
    </citation>
    <scope>NUCLEOTIDE SEQUENCE</scope>
</reference>
<accession>A0A0F9B0B0</accession>
<name>A0A0F9B0B0_9ZZZZ</name>
<comment type="caution">
    <text evidence="1">The sequence shown here is derived from an EMBL/GenBank/DDBJ whole genome shotgun (WGS) entry which is preliminary data.</text>
</comment>
<protein>
    <recommendedName>
        <fullName evidence="2">DUF2237 domain-containing protein</fullName>
    </recommendedName>
</protein>
<dbReference type="EMBL" id="LAZR01040203">
    <property type="protein sequence ID" value="KKL15080.1"/>
    <property type="molecule type" value="Genomic_DNA"/>
</dbReference>
<proteinExistence type="predicted"/>
<dbReference type="Pfam" id="PF09996">
    <property type="entry name" value="DUF2237"/>
    <property type="match status" value="1"/>
</dbReference>